<name>A0A9R1UHB8_LACSA</name>
<protein>
    <submittedName>
        <fullName evidence="2">Uncharacterized protein</fullName>
    </submittedName>
</protein>
<keyword evidence="1" id="KW-0472">Membrane</keyword>
<gene>
    <name evidence="2" type="ORF">LSAT_V11C900479630</name>
</gene>
<proteinExistence type="predicted"/>
<accession>A0A9R1UHB8</accession>
<sequence>MFHDSFTFLHKIISGILPNSYLYIIHPSLYISSPFVLGFIFTIQIQVRAITSPSNNSSHKEGIPCGSFELEQDLHHLIYLVTFSRNEQMHRLWEIRKNVSSKRQFIKCLSILSYTRSSYILLGLSYS</sequence>
<dbReference type="EMBL" id="NBSK02000009">
    <property type="protein sequence ID" value="KAJ0187183.1"/>
    <property type="molecule type" value="Genomic_DNA"/>
</dbReference>
<comment type="caution">
    <text evidence="2">The sequence shown here is derived from an EMBL/GenBank/DDBJ whole genome shotgun (WGS) entry which is preliminary data.</text>
</comment>
<keyword evidence="1" id="KW-1133">Transmembrane helix</keyword>
<evidence type="ECO:0000313" key="2">
    <source>
        <dbReference type="EMBL" id="KAJ0187183.1"/>
    </source>
</evidence>
<evidence type="ECO:0000256" key="1">
    <source>
        <dbReference type="SAM" id="Phobius"/>
    </source>
</evidence>
<dbReference type="Proteomes" id="UP000235145">
    <property type="component" value="Unassembled WGS sequence"/>
</dbReference>
<keyword evidence="1" id="KW-0812">Transmembrane</keyword>
<keyword evidence="3" id="KW-1185">Reference proteome</keyword>
<reference evidence="2 3" key="1">
    <citation type="journal article" date="2017" name="Nat. Commun.">
        <title>Genome assembly with in vitro proximity ligation data and whole-genome triplication in lettuce.</title>
        <authorList>
            <person name="Reyes-Chin-Wo S."/>
            <person name="Wang Z."/>
            <person name="Yang X."/>
            <person name="Kozik A."/>
            <person name="Arikit S."/>
            <person name="Song C."/>
            <person name="Xia L."/>
            <person name="Froenicke L."/>
            <person name="Lavelle D.O."/>
            <person name="Truco M.J."/>
            <person name="Xia R."/>
            <person name="Zhu S."/>
            <person name="Xu C."/>
            <person name="Xu H."/>
            <person name="Xu X."/>
            <person name="Cox K."/>
            <person name="Korf I."/>
            <person name="Meyers B.C."/>
            <person name="Michelmore R.W."/>
        </authorList>
    </citation>
    <scope>NUCLEOTIDE SEQUENCE [LARGE SCALE GENOMIC DNA]</scope>
    <source>
        <strain evidence="3">cv. Salinas</strain>
        <tissue evidence="2">Seedlings</tissue>
    </source>
</reference>
<evidence type="ECO:0000313" key="3">
    <source>
        <dbReference type="Proteomes" id="UP000235145"/>
    </source>
</evidence>
<organism evidence="2 3">
    <name type="scientific">Lactuca sativa</name>
    <name type="common">Garden lettuce</name>
    <dbReference type="NCBI Taxonomy" id="4236"/>
    <lineage>
        <taxon>Eukaryota</taxon>
        <taxon>Viridiplantae</taxon>
        <taxon>Streptophyta</taxon>
        <taxon>Embryophyta</taxon>
        <taxon>Tracheophyta</taxon>
        <taxon>Spermatophyta</taxon>
        <taxon>Magnoliopsida</taxon>
        <taxon>eudicotyledons</taxon>
        <taxon>Gunneridae</taxon>
        <taxon>Pentapetalae</taxon>
        <taxon>asterids</taxon>
        <taxon>campanulids</taxon>
        <taxon>Asterales</taxon>
        <taxon>Asteraceae</taxon>
        <taxon>Cichorioideae</taxon>
        <taxon>Cichorieae</taxon>
        <taxon>Lactucinae</taxon>
        <taxon>Lactuca</taxon>
    </lineage>
</organism>
<feature type="transmembrane region" description="Helical" evidence="1">
    <location>
        <begin position="20"/>
        <end position="43"/>
    </location>
</feature>
<dbReference type="AlphaFoldDB" id="A0A9R1UHB8"/>